<protein>
    <recommendedName>
        <fullName evidence="4">Methyltransferase</fullName>
    </recommendedName>
</protein>
<comment type="caution">
    <text evidence="2">The sequence shown here is derived from an EMBL/GenBank/DDBJ whole genome shotgun (WGS) entry which is preliminary data.</text>
</comment>
<dbReference type="PANTHER" id="PTHR34598:SF3">
    <property type="entry name" value="OXIDOREDUCTASE AN1597"/>
    <property type="match status" value="1"/>
</dbReference>
<dbReference type="PANTHER" id="PTHR34598">
    <property type="entry name" value="BLL6449 PROTEIN"/>
    <property type="match status" value="1"/>
</dbReference>
<sequence>MASTITAPSTIAPHLLSNDFEAQASQTALKGSEAHNVVAEFNYYKDPGDGSPPAPTYVGKPETYERPAETRTMVVHDIRGEEDKYTLDKTGFQIYRHVSQETAFEDEAEIKRNYYPEVEDILKSATGASKIFIFDHTIRRQSLDKSVTDPANNPQALRGPVQRVHIDQSYKAGPERVQHHLPAEAERLLKGRYQIINVWRPIKTIRKDPLGVADATSVPEDDLLPVQLIYPDRVGETFTVRPNLRHRWFYLREQTPREVMLIKCFDSKLDGRARRAPHSAFVDQGAEAESPRESIEVRALVFHPDDVE</sequence>
<proteinExistence type="inferred from homology"/>
<dbReference type="InterPro" id="IPR044053">
    <property type="entry name" value="AsaB-like"/>
</dbReference>
<accession>A0AAD9ZES8</accession>
<keyword evidence="3" id="KW-1185">Reference proteome</keyword>
<dbReference type="EMBL" id="JASNWA010000004">
    <property type="protein sequence ID" value="KAK3176588.1"/>
    <property type="molecule type" value="Genomic_DNA"/>
</dbReference>
<evidence type="ECO:0000256" key="1">
    <source>
        <dbReference type="ARBA" id="ARBA00023604"/>
    </source>
</evidence>
<reference evidence="2" key="1">
    <citation type="submission" date="2022-11" db="EMBL/GenBank/DDBJ databases">
        <title>Chromosomal genome sequence assembly and mating type (MAT) locus characterization of the leprose asexual lichenized fungus Lepraria neglecta (Nyl.) Erichsen.</title>
        <authorList>
            <person name="Allen J.L."/>
            <person name="Pfeffer B."/>
        </authorList>
    </citation>
    <scope>NUCLEOTIDE SEQUENCE</scope>
    <source>
        <strain evidence="2">Allen 5258</strain>
    </source>
</reference>
<evidence type="ECO:0008006" key="4">
    <source>
        <dbReference type="Google" id="ProtNLM"/>
    </source>
</evidence>
<gene>
    <name evidence="2" type="ORF">OEA41_007911</name>
</gene>
<dbReference type="Proteomes" id="UP001276659">
    <property type="component" value="Unassembled WGS sequence"/>
</dbReference>
<evidence type="ECO:0000313" key="3">
    <source>
        <dbReference type="Proteomes" id="UP001276659"/>
    </source>
</evidence>
<organism evidence="2 3">
    <name type="scientific">Lepraria neglecta</name>
    <dbReference type="NCBI Taxonomy" id="209136"/>
    <lineage>
        <taxon>Eukaryota</taxon>
        <taxon>Fungi</taxon>
        <taxon>Dikarya</taxon>
        <taxon>Ascomycota</taxon>
        <taxon>Pezizomycotina</taxon>
        <taxon>Lecanoromycetes</taxon>
        <taxon>OSLEUM clade</taxon>
        <taxon>Lecanoromycetidae</taxon>
        <taxon>Lecanorales</taxon>
        <taxon>Lecanorineae</taxon>
        <taxon>Stereocaulaceae</taxon>
        <taxon>Lepraria</taxon>
    </lineage>
</organism>
<evidence type="ECO:0000313" key="2">
    <source>
        <dbReference type="EMBL" id="KAK3176588.1"/>
    </source>
</evidence>
<name>A0AAD9ZES8_9LECA</name>
<dbReference type="NCBIfam" id="NF041278">
    <property type="entry name" value="CmcJ_NvfI_EfuI"/>
    <property type="match status" value="1"/>
</dbReference>
<dbReference type="GO" id="GO:0016491">
    <property type="term" value="F:oxidoreductase activity"/>
    <property type="evidence" value="ECO:0007669"/>
    <property type="project" value="InterPro"/>
</dbReference>
<dbReference type="AlphaFoldDB" id="A0AAD9ZES8"/>
<comment type="similarity">
    <text evidence="1">Belongs to the asaB hydroxylase/desaturase family.</text>
</comment>